<dbReference type="RefSeq" id="WP_013254266.1">
    <property type="nucleotide sequence ID" value="NC_014364.1"/>
</dbReference>
<evidence type="ECO:0000313" key="12">
    <source>
        <dbReference type="Proteomes" id="UP000002318"/>
    </source>
</evidence>
<keyword evidence="5 9" id="KW-0812">Transmembrane</keyword>
<sequence length="169" mass="19115">MGDSVGMSMKTVMKNLDYLIAGLSLVILIILTFLGVIMRYIFNSPILYLQEVQIFCAIWLVFWGGSAAVRSGSIVAIDFLVDKFPPRMRRIADICIQALSVAILGFLAYNGFQQLAFLARTDRHSYILEIPYWLIYLAFPIGCSLMAVWYVVGLYKTVRGIPQQKSEEE</sequence>
<dbReference type="GO" id="GO:0005886">
    <property type="term" value="C:plasma membrane"/>
    <property type="evidence" value="ECO:0007669"/>
    <property type="project" value="UniProtKB-SubCell"/>
</dbReference>
<evidence type="ECO:0000256" key="1">
    <source>
        <dbReference type="ARBA" id="ARBA00004429"/>
    </source>
</evidence>
<dbReference type="InterPro" id="IPR007387">
    <property type="entry name" value="TRAP_DctQ"/>
</dbReference>
<dbReference type="HOGENOM" id="CLU_086356_9_1_12"/>
<evidence type="ECO:0000256" key="8">
    <source>
        <dbReference type="ARBA" id="ARBA00038436"/>
    </source>
</evidence>
<feature type="transmembrane region" description="Helical" evidence="9">
    <location>
        <begin position="54"/>
        <end position="79"/>
    </location>
</feature>
<dbReference type="eggNOG" id="COG3090">
    <property type="taxonomic scope" value="Bacteria"/>
</dbReference>
<keyword evidence="12" id="KW-1185">Reference proteome</keyword>
<dbReference type="GO" id="GO:0015740">
    <property type="term" value="P:C4-dicarboxylate transport"/>
    <property type="evidence" value="ECO:0007669"/>
    <property type="project" value="TreeGrafter"/>
</dbReference>
<evidence type="ECO:0000256" key="5">
    <source>
        <dbReference type="ARBA" id="ARBA00022692"/>
    </source>
</evidence>
<protein>
    <submittedName>
        <fullName evidence="11">Tripartite ATP-independent periplasmic transporter DctQ component</fullName>
    </submittedName>
</protein>
<proteinExistence type="inferred from homology"/>
<accession>E1R637</accession>
<dbReference type="KEGG" id="ssm:Spirs_1675"/>
<dbReference type="GO" id="GO:0022857">
    <property type="term" value="F:transmembrane transporter activity"/>
    <property type="evidence" value="ECO:0007669"/>
    <property type="project" value="TreeGrafter"/>
</dbReference>
<evidence type="ECO:0000256" key="9">
    <source>
        <dbReference type="SAM" id="Phobius"/>
    </source>
</evidence>
<evidence type="ECO:0000259" key="10">
    <source>
        <dbReference type="Pfam" id="PF04290"/>
    </source>
</evidence>
<dbReference type="PANTHER" id="PTHR35011">
    <property type="entry name" value="2,3-DIKETO-L-GULONATE TRAP TRANSPORTER SMALL PERMEASE PROTEIN YIAM"/>
    <property type="match status" value="1"/>
</dbReference>
<organism evidence="11 12">
    <name type="scientific">Sediminispirochaeta smaragdinae (strain DSM 11293 / JCM 15392 / SEBR 4228)</name>
    <name type="common">Spirochaeta smaragdinae</name>
    <dbReference type="NCBI Taxonomy" id="573413"/>
    <lineage>
        <taxon>Bacteria</taxon>
        <taxon>Pseudomonadati</taxon>
        <taxon>Spirochaetota</taxon>
        <taxon>Spirochaetia</taxon>
        <taxon>Spirochaetales</taxon>
        <taxon>Spirochaetaceae</taxon>
        <taxon>Sediminispirochaeta</taxon>
    </lineage>
</organism>
<evidence type="ECO:0000256" key="4">
    <source>
        <dbReference type="ARBA" id="ARBA00022519"/>
    </source>
</evidence>
<dbReference type="PANTHER" id="PTHR35011:SF2">
    <property type="entry name" value="2,3-DIKETO-L-GULONATE TRAP TRANSPORTER SMALL PERMEASE PROTEIN YIAM"/>
    <property type="match status" value="1"/>
</dbReference>
<dbReference type="AlphaFoldDB" id="E1R637"/>
<feature type="transmembrane region" description="Helical" evidence="9">
    <location>
        <begin position="91"/>
        <end position="112"/>
    </location>
</feature>
<dbReference type="OrthoDB" id="45144at2"/>
<evidence type="ECO:0000256" key="2">
    <source>
        <dbReference type="ARBA" id="ARBA00022448"/>
    </source>
</evidence>
<keyword evidence="6 9" id="KW-1133">Transmembrane helix</keyword>
<evidence type="ECO:0000256" key="7">
    <source>
        <dbReference type="ARBA" id="ARBA00023136"/>
    </source>
</evidence>
<dbReference type="STRING" id="573413.Spirs_1675"/>
<keyword evidence="4" id="KW-0997">Cell inner membrane</keyword>
<evidence type="ECO:0000313" key="11">
    <source>
        <dbReference type="EMBL" id="ADK80802.1"/>
    </source>
</evidence>
<comment type="similarity">
    <text evidence="8">Belongs to the TRAP transporter small permease family.</text>
</comment>
<gene>
    <name evidence="11" type="ordered locus">Spirs_1675</name>
</gene>
<comment type="subcellular location">
    <subcellularLocation>
        <location evidence="1">Cell inner membrane</location>
        <topology evidence="1">Multi-pass membrane protein</topology>
    </subcellularLocation>
</comment>
<dbReference type="Pfam" id="PF04290">
    <property type="entry name" value="DctQ"/>
    <property type="match status" value="1"/>
</dbReference>
<evidence type="ECO:0000256" key="6">
    <source>
        <dbReference type="ARBA" id="ARBA00022989"/>
    </source>
</evidence>
<name>E1R637_SEDSS</name>
<dbReference type="Proteomes" id="UP000002318">
    <property type="component" value="Chromosome"/>
</dbReference>
<keyword evidence="2" id="KW-0813">Transport</keyword>
<evidence type="ECO:0000256" key="3">
    <source>
        <dbReference type="ARBA" id="ARBA00022475"/>
    </source>
</evidence>
<feature type="transmembrane region" description="Helical" evidence="9">
    <location>
        <begin position="132"/>
        <end position="155"/>
    </location>
</feature>
<feature type="transmembrane region" description="Helical" evidence="9">
    <location>
        <begin position="18"/>
        <end position="42"/>
    </location>
</feature>
<reference evidence="11 12" key="1">
    <citation type="journal article" date="2010" name="Stand. Genomic Sci.">
        <title>Complete genome sequence of Spirochaeta smaragdinae type strain (SEBR 4228).</title>
        <authorList>
            <person name="Mavromatis K."/>
            <person name="Yasawong M."/>
            <person name="Chertkov O."/>
            <person name="Lapidus A."/>
            <person name="Lucas S."/>
            <person name="Nolan M."/>
            <person name="Del Rio T.G."/>
            <person name="Tice H."/>
            <person name="Cheng J.F."/>
            <person name="Pitluck S."/>
            <person name="Liolios K."/>
            <person name="Ivanova N."/>
            <person name="Tapia R."/>
            <person name="Han C."/>
            <person name="Bruce D."/>
            <person name="Goodwin L."/>
            <person name="Pati A."/>
            <person name="Chen A."/>
            <person name="Palaniappan K."/>
            <person name="Land M."/>
            <person name="Hauser L."/>
            <person name="Chang Y.J."/>
            <person name="Jeffries C.D."/>
            <person name="Detter J.C."/>
            <person name="Rohde M."/>
            <person name="Brambilla E."/>
            <person name="Spring S."/>
            <person name="Goker M."/>
            <person name="Sikorski J."/>
            <person name="Woyke T."/>
            <person name="Bristow J."/>
            <person name="Eisen J.A."/>
            <person name="Markowitz V."/>
            <person name="Hugenholtz P."/>
            <person name="Klenk H.P."/>
            <person name="Kyrpides N.C."/>
        </authorList>
    </citation>
    <scope>NUCLEOTIDE SEQUENCE [LARGE SCALE GENOMIC DNA]</scope>
    <source>
        <strain evidence="12">DSM 11293 / JCM 15392 / SEBR 4228</strain>
    </source>
</reference>
<keyword evidence="7 9" id="KW-0472">Membrane</keyword>
<keyword evidence="3" id="KW-1003">Cell membrane</keyword>
<dbReference type="EMBL" id="CP002116">
    <property type="protein sequence ID" value="ADK80802.1"/>
    <property type="molecule type" value="Genomic_DNA"/>
</dbReference>
<dbReference type="InterPro" id="IPR055348">
    <property type="entry name" value="DctQ"/>
</dbReference>
<feature type="domain" description="Tripartite ATP-independent periplasmic transporters DctQ component" evidence="10">
    <location>
        <begin position="28"/>
        <end position="159"/>
    </location>
</feature>